<name>A0A1I6LUW0_9BACT</name>
<dbReference type="InterPro" id="IPR056729">
    <property type="entry name" value="GMPPB_C"/>
</dbReference>
<keyword evidence="1" id="KW-0812">Transmembrane</keyword>
<gene>
    <name evidence="3" type="ORF">SAMN05421771_1299</name>
</gene>
<keyword evidence="4" id="KW-1185">Reference proteome</keyword>
<sequence length="500" mass="55509">MIGVIIVPGPSPAMHGLDADRSLALLPLGDRPALQHIVESLVDQGILRIEFIVGHAPERVEALFGNGDRWGSRFRYHLAADPTHPYRSLRVIHEIKAEAWLLLHAERFPIVDFEAVRRAETTLYYEADETLLSGDDLLGNLHWGGAARFPLGASVEDFANFTPRELTRYFEDRALEGTATVLATARWISIATPAGLLISQTKLLNQQIKGHTIAGLEIQPNVWVSRNTIIHPDVTLNPPIYIGPNTRIQQGVTLGPNVVIGSNCFIDSRTSIENSLILMGSYIGQSLELNQTIVARTLLVNVRLDTSLDVGESFLLGRVADPHQRGILRHLLQSIGALLLFILFFPISFVSLAWFILIKGIRLTTVEMEAIPLADRPTEEETYKLPCLGADAWSMPRKAGWGAFTRQFLPGLLAVFVGDIGFVGLPPRTRESIQNLSSEWQMLYADGKSGLISEASVAAADRTDDMQLYLADAYYDVRRSWQHDLKLALRYFAALILPRP</sequence>
<accession>A0A1I6LUW0</accession>
<dbReference type="OrthoDB" id="285216at2"/>
<dbReference type="InterPro" id="IPR029044">
    <property type="entry name" value="Nucleotide-diphossugar_trans"/>
</dbReference>
<keyword evidence="1" id="KW-0472">Membrane</keyword>
<dbReference type="Gene3D" id="2.160.10.10">
    <property type="entry name" value="Hexapeptide repeat proteins"/>
    <property type="match status" value="1"/>
</dbReference>
<dbReference type="InterPro" id="IPR050486">
    <property type="entry name" value="Mannose-1P_guanyltransferase"/>
</dbReference>
<organism evidence="3 4">
    <name type="scientific">Granulicella pectinivorans</name>
    <dbReference type="NCBI Taxonomy" id="474950"/>
    <lineage>
        <taxon>Bacteria</taxon>
        <taxon>Pseudomonadati</taxon>
        <taxon>Acidobacteriota</taxon>
        <taxon>Terriglobia</taxon>
        <taxon>Terriglobales</taxon>
        <taxon>Acidobacteriaceae</taxon>
        <taxon>Granulicella</taxon>
    </lineage>
</organism>
<keyword evidence="1" id="KW-1133">Transmembrane helix</keyword>
<dbReference type="STRING" id="474950.SAMN05421771_1299"/>
<proteinExistence type="predicted"/>
<evidence type="ECO:0000313" key="3">
    <source>
        <dbReference type="EMBL" id="SFS07160.1"/>
    </source>
</evidence>
<dbReference type="Pfam" id="PF25087">
    <property type="entry name" value="GMPPB_C"/>
    <property type="match status" value="1"/>
</dbReference>
<dbReference type="Proteomes" id="UP000199024">
    <property type="component" value="Unassembled WGS sequence"/>
</dbReference>
<dbReference type="EMBL" id="FOZL01000001">
    <property type="protein sequence ID" value="SFS07160.1"/>
    <property type="molecule type" value="Genomic_DNA"/>
</dbReference>
<evidence type="ECO:0000259" key="2">
    <source>
        <dbReference type="Pfam" id="PF25087"/>
    </source>
</evidence>
<dbReference type="RefSeq" id="WP_089837694.1">
    <property type="nucleotide sequence ID" value="NZ_FOZL01000001.1"/>
</dbReference>
<dbReference type="PANTHER" id="PTHR22572">
    <property type="entry name" value="SUGAR-1-PHOSPHATE GUANYL TRANSFERASE"/>
    <property type="match status" value="1"/>
</dbReference>
<feature type="transmembrane region" description="Helical" evidence="1">
    <location>
        <begin position="335"/>
        <end position="358"/>
    </location>
</feature>
<dbReference type="Gene3D" id="3.90.550.10">
    <property type="entry name" value="Spore Coat Polysaccharide Biosynthesis Protein SpsA, Chain A"/>
    <property type="match status" value="1"/>
</dbReference>
<reference evidence="3 4" key="1">
    <citation type="submission" date="2016-10" db="EMBL/GenBank/DDBJ databases">
        <authorList>
            <person name="de Groot N.N."/>
        </authorList>
    </citation>
    <scope>NUCLEOTIDE SEQUENCE [LARGE SCALE GENOMIC DNA]</scope>
    <source>
        <strain evidence="3 4">DSM 21001</strain>
    </source>
</reference>
<evidence type="ECO:0000313" key="4">
    <source>
        <dbReference type="Proteomes" id="UP000199024"/>
    </source>
</evidence>
<dbReference type="AlphaFoldDB" id="A0A1I6LUW0"/>
<evidence type="ECO:0000256" key="1">
    <source>
        <dbReference type="SAM" id="Phobius"/>
    </source>
</evidence>
<protein>
    <submittedName>
        <fullName evidence="3">NDP-sugar pyrophosphorylase, includes eIF-2Bgamma, eIF-2Bepsilon, and LPS biosynthesis proteins</fullName>
    </submittedName>
</protein>
<dbReference type="SUPFAM" id="SSF53448">
    <property type="entry name" value="Nucleotide-diphospho-sugar transferases"/>
    <property type="match status" value="1"/>
</dbReference>
<feature type="domain" description="Mannose-1-phosphate guanyltransferase C-terminal" evidence="2">
    <location>
        <begin position="237"/>
        <end position="297"/>
    </location>
</feature>